<sequence length="228" mass="27808">MDIKYIEKKMEKIIPKGVSLLEFMTFGVIVMSTYIFFSNFSLLRLNRKMIREIIYIFSFKNIFVLTIFVLIFVVIDKIQYKIKIKYDFKYNFVQWKLLTKKFIELYFFVLSLYLSSFVLLNQKLNEYNTYEMICFLFFVVSVWIYCINVLSKIFKEDSYFDYEYNKSKYLNNTLLKFEGKNIDDINKRIALLELYEKTSNAYDKGIRIDKEEFKRKEIEKSYLKVNKD</sequence>
<evidence type="ECO:0000313" key="2">
    <source>
        <dbReference type="EMBL" id="MCQ5062362.1"/>
    </source>
</evidence>
<dbReference type="AlphaFoldDB" id="A0A2T3G1X8"/>
<evidence type="ECO:0000313" key="4">
    <source>
        <dbReference type="Proteomes" id="UP000240974"/>
    </source>
</evidence>
<accession>A0A2T3G1X8</accession>
<proteinExistence type="predicted"/>
<organism evidence="3 4">
    <name type="scientific">Faecalibacillus intestinalis</name>
    <dbReference type="NCBI Taxonomy" id="1982626"/>
    <lineage>
        <taxon>Bacteria</taxon>
        <taxon>Bacillati</taxon>
        <taxon>Bacillota</taxon>
        <taxon>Erysipelotrichia</taxon>
        <taxon>Erysipelotrichales</taxon>
        <taxon>Coprobacillaceae</taxon>
        <taxon>Faecalibacillus</taxon>
    </lineage>
</organism>
<feature type="transmembrane region" description="Helical" evidence="1">
    <location>
        <begin position="105"/>
        <end position="124"/>
    </location>
</feature>
<keyword evidence="1" id="KW-1133">Transmembrane helix</keyword>
<name>A0A2T3G1X8_9FIRM</name>
<feature type="transmembrane region" description="Helical" evidence="1">
    <location>
        <begin position="20"/>
        <end position="41"/>
    </location>
</feature>
<keyword evidence="4" id="KW-1185">Reference proteome</keyword>
<evidence type="ECO:0000313" key="3">
    <source>
        <dbReference type="EMBL" id="PST41528.1"/>
    </source>
</evidence>
<keyword evidence="1" id="KW-0812">Transmembrane</keyword>
<dbReference type="Proteomes" id="UP001204814">
    <property type="component" value="Unassembled WGS sequence"/>
</dbReference>
<reference evidence="2" key="2">
    <citation type="submission" date="2022-06" db="EMBL/GenBank/DDBJ databases">
        <title>Isolation of gut microbiota from human fecal samples.</title>
        <authorList>
            <person name="Pamer E.G."/>
            <person name="Barat B."/>
            <person name="Waligurski E."/>
            <person name="Medina S."/>
            <person name="Paddock L."/>
            <person name="Mostad J."/>
        </authorList>
    </citation>
    <scope>NUCLEOTIDE SEQUENCE</scope>
    <source>
        <strain evidence="2">DFI.6.24</strain>
    </source>
</reference>
<reference evidence="3 4" key="1">
    <citation type="journal article" date="2019" name="Int. J. Syst. Evol. Microbiol.">
        <title>Faecalibacillus intestinalis gen. nov., sp. nov. and Faecalibacillus faecis sp. nov., isolated from human faeces.</title>
        <authorList>
            <person name="Seo B."/>
            <person name="Jeon K."/>
            <person name="Baek I."/>
            <person name="Lee Y.M."/>
            <person name="Baek K."/>
            <person name="Ko G."/>
        </authorList>
    </citation>
    <scope>NUCLEOTIDE SEQUENCE [LARGE SCALE GENOMIC DNA]</scope>
    <source>
        <strain evidence="3 4">SNUG30099</strain>
    </source>
</reference>
<dbReference type="EMBL" id="PYLQ01000007">
    <property type="protein sequence ID" value="PST41528.1"/>
    <property type="molecule type" value="Genomic_DNA"/>
</dbReference>
<dbReference type="Proteomes" id="UP000240974">
    <property type="component" value="Unassembled WGS sequence"/>
</dbReference>
<feature type="transmembrane region" description="Helical" evidence="1">
    <location>
        <begin position="53"/>
        <end position="75"/>
    </location>
</feature>
<keyword evidence="1" id="KW-0472">Membrane</keyword>
<comment type="caution">
    <text evidence="3">The sequence shown here is derived from an EMBL/GenBank/DDBJ whole genome shotgun (WGS) entry which is preliminary data.</text>
</comment>
<feature type="transmembrane region" description="Helical" evidence="1">
    <location>
        <begin position="130"/>
        <end position="150"/>
    </location>
</feature>
<dbReference type="RefSeq" id="WP_107029771.1">
    <property type="nucleotide sequence ID" value="NZ_JADPGJ010000003.1"/>
</dbReference>
<protein>
    <submittedName>
        <fullName evidence="3">Uncharacterized protein</fullName>
    </submittedName>
</protein>
<dbReference type="EMBL" id="JANGBO010000012">
    <property type="protein sequence ID" value="MCQ5062362.1"/>
    <property type="molecule type" value="Genomic_DNA"/>
</dbReference>
<evidence type="ECO:0000256" key="1">
    <source>
        <dbReference type="SAM" id="Phobius"/>
    </source>
</evidence>
<gene>
    <name evidence="3" type="ORF">C7U54_06880</name>
    <name evidence="2" type="ORF">NE542_11105</name>
</gene>